<dbReference type="GO" id="GO:0051301">
    <property type="term" value="P:cell division"/>
    <property type="evidence" value="ECO:0007669"/>
    <property type="project" value="UniProtKB-KW"/>
</dbReference>
<dbReference type="EMBL" id="CAEMXZ010000029">
    <property type="protein sequence ID" value="CAB4323153.1"/>
    <property type="molecule type" value="Genomic_DNA"/>
</dbReference>
<evidence type="ECO:0000256" key="5">
    <source>
        <dbReference type="ARBA" id="ARBA00023054"/>
    </source>
</evidence>
<keyword evidence="3" id="KW-0963">Cytoplasm</keyword>
<comment type="similarity">
    <text evidence="2">Belongs to the DivIVA family.</text>
</comment>
<dbReference type="InterPro" id="IPR007793">
    <property type="entry name" value="DivIVA_fam"/>
</dbReference>
<name>A0A6J5YB86_9ZZZZ</name>
<protein>
    <submittedName>
        <fullName evidence="9">Unannotated protein</fullName>
    </submittedName>
</protein>
<dbReference type="AlphaFoldDB" id="A0A6J5YB86"/>
<keyword evidence="6" id="KW-0131">Cell cycle</keyword>
<dbReference type="PANTHER" id="PTHR35794">
    <property type="entry name" value="CELL DIVISION PROTEIN DIVIVA"/>
    <property type="match status" value="1"/>
</dbReference>
<accession>A0A6J5YB86</accession>
<dbReference type="PANTHER" id="PTHR35794:SF2">
    <property type="entry name" value="CELL DIVISION PROTEIN DIVIVA"/>
    <property type="match status" value="1"/>
</dbReference>
<dbReference type="Gene3D" id="6.10.250.660">
    <property type="match status" value="1"/>
</dbReference>
<evidence type="ECO:0000256" key="2">
    <source>
        <dbReference type="ARBA" id="ARBA00009008"/>
    </source>
</evidence>
<evidence type="ECO:0000256" key="8">
    <source>
        <dbReference type="SAM" id="MobiDB-lite"/>
    </source>
</evidence>
<organism evidence="9">
    <name type="scientific">freshwater metagenome</name>
    <dbReference type="NCBI Taxonomy" id="449393"/>
    <lineage>
        <taxon>unclassified sequences</taxon>
        <taxon>metagenomes</taxon>
        <taxon>ecological metagenomes</taxon>
    </lineage>
</organism>
<evidence type="ECO:0000256" key="6">
    <source>
        <dbReference type="ARBA" id="ARBA00023306"/>
    </source>
</evidence>
<evidence type="ECO:0000256" key="3">
    <source>
        <dbReference type="ARBA" id="ARBA00022490"/>
    </source>
</evidence>
<feature type="coiled-coil region" evidence="7">
    <location>
        <begin position="34"/>
        <end position="82"/>
    </location>
</feature>
<dbReference type="NCBIfam" id="TIGR03544">
    <property type="entry name" value="DivI1A_domain"/>
    <property type="match status" value="1"/>
</dbReference>
<dbReference type="GO" id="GO:0005737">
    <property type="term" value="C:cytoplasm"/>
    <property type="evidence" value="ECO:0007669"/>
    <property type="project" value="UniProtKB-SubCell"/>
</dbReference>
<dbReference type="InterPro" id="IPR019933">
    <property type="entry name" value="DivIVA_domain"/>
</dbReference>
<evidence type="ECO:0000313" key="9">
    <source>
        <dbReference type="EMBL" id="CAB4323153.1"/>
    </source>
</evidence>
<proteinExistence type="inferred from homology"/>
<reference evidence="9" key="1">
    <citation type="submission" date="2020-05" db="EMBL/GenBank/DDBJ databases">
        <authorList>
            <person name="Chiriac C."/>
            <person name="Salcher M."/>
            <person name="Ghai R."/>
            <person name="Kavagutti S V."/>
        </authorList>
    </citation>
    <scope>NUCLEOTIDE SEQUENCE</scope>
</reference>
<feature type="region of interest" description="Disordered" evidence="8">
    <location>
        <begin position="253"/>
        <end position="284"/>
    </location>
</feature>
<evidence type="ECO:0000256" key="7">
    <source>
        <dbReference type="SAM" id="Coils"/>
    </source>
</evidence>
<comment type="subcellular location">
    <subcellularLocation>
        <location evidence="1">Cytoplasm</location>
    </subcellularLocation>
</comment>
<sequence length="306" mass="32436">MEEKNAQATPQLLTDIQFKVSRKGYDPGEVDAFLERLSAAVTQMQDRLRQASATAQDAERRASEAVREAQILQTRVDELESGVVFASAGEDVSPEFEAEQASSVLAMAKRTADAVMNDARTNAAALLSEAETEASNILRDAKEKAIAAVGDLDATRQELSADAAALAAFMDEQRASLSAGLSRIQHVLDDPSALRVGVPPTIQELAALEGDATVAPSSDFPISSTTVIDDATVVDEEPPATAPVRIVGLEEIDPPVPGVSAGAEASDADAEPNEGGQLFGAKDDEVDEAMRKFFDANFDDDDRFGR</sequence>
<keyword evidence="4" id="KW-0132">Cell division</keyword>
<keyword evidence="5 7" id="KW-0175">Coiled coil</keyword>
<evidence type="ECO:0000256" key="4">
    <source>
        <dbReference type="ARBA" id="ARBA00022618"/>
    </source>
</evidence>
<gene>
    <name evidence="9" type="ORF">UFOPK1392_00903</name>
</gene>
<evidence type="ECO:0000256" key="1">
    <source>
        <dbReference type="ARBA" id="ARBA00004496"/>
    </source>
</evidence>